<keyword evidence="5" id="KW-0378">Hydrolase</keyword>
<dbReference type="Proteomes" id="UP001293593">
    <property type="component" value="Unassembled WGS sequence"/>
</dbReference>
<evidence type="ECO:0000256" key="2">
    <source>
        <dbReference type="ARBA" id="ARBA00008668"/>
    </source>
</evidence>
<evidence type="ECO:0000256" key="8">
    <source>
        <dbReference type="SAM" id="SignalP"/>
    </source>
</evidence>
<name>A0AAE1J0L0_9FABA</name>
<feature type="signal peptide" evidence="8">
    <location>
        <begin position="1"/>
        <end position="25"/>
    </location>
</feature>
<dbReference type="InterPro" id="IPR051238">
    <property type="entry name" value="GDSL_esterase/lipase"/>
</dbReference>
<feature type="chain" id="PRO_5042288465" description="GDSL esterase/lipase" evidence="8">
    <location>
        <begin position="26"/>
        <end position="336"/>
    </location>
</feature>
<keyword evidence="4 8" id="KW-0732">Signal</keyword>
<dbReference type="InterPro" id="IPR036514">
    <property type="entry name" value="SGNH_hydro_sf"/>
</dbReference>
<dbReference type="InterPro" id="IPR001087">
    <property type="entry name" value="GDSL"/>
</dbReference>
<dbReference type="AlphaFoldDB" id="A0AAE1J0L0"/>
<dbReference type="Gene3D" id="3.40.50.1110">
    <property type="entry name" value="SGNH hydrolase"/>
    <property type="match status" value="1"/>
</dbReference>
<dbReference type="Pfam" id="PF00657">
    <property type="entry name" value="Lipase_GDSL"/>
    <property type="match status" value="1"/>
</dbReference>
<comment type="subcellular location">
    <subcellularLocation>
        <location evidence="1">Secreted</location>
    </subcellularLocation>
</comment>
<evidence type="ECO:0000313" key="10">
    <source>
        <dbReference type="Proteomes" id="UP001293593"/>
    </source>
</evidence>
<gene>
    <name evidence="9" type="ORF">QN277_006133</name>
</gene>
<evidence type="ECO:0000256" key="5">
    <source>
        <dbReference type="ARBA" id="ARBA00022801"/>
    </source>
</evidence>
<evidence type="ECO:0008006" key="11">
    <source>
        <dbReference type="Google" id="ProtNLM"/>
    </source>
</evidence>
<keyword evidence="7" id="KW-0443">Lipid metabolism</keyword>
<evidence type="ECO:0000256" key="3">
    <source>
        <dbReference type="ARBA" id="ARBA00022525"/>
    </source>
</evidence>
<sequence>MENPKMAFLAFCIIIAPQIFLMVKAQNNPLVPAIYVLGSSSVDSGNNNYLNTIANANKWPYGIDLNNKRGRFSNGKNLADFAAIKLGLPMAPPYLGLSDSDRGQIKTGINYGSGSCGILNTSRVGDCLSLEKQVNYFTSTVKNDLPKQMNENELSDHLAKSIFLMFIGVNDYNPATNQHITDKFTGPAFADYLLQQLFQQIQTLYDLGARKFVVHGVSRCEPDDQEGTCISRYYRDKLPAKLTSLQASLSGAFFTMYDAYAVYENMVDNHEKYGIEEYQNPCFVIETQVLCPDRSKYHFFDKYGHQTERSCGIAMDGCFNGTFCTPYTLSQLATIH</sequence>
<dbReference type="PANTHER" id="PTHR45650:SF14">
    <property type="entry name" value="GDSL ESTERASE_LIPASE 7-LIKE"/>
    <property type="match status" value="1"/>
</dbReference>
<comment type="caution">
    <text evidence="9">The sequence shown here is derived from an EMBL/GenBank/DDBJ whole genome shotgun (WGS) entry which is preliminary data.</text>
</comment>
<keyword evidence="6" id="KW-0442">Lipid degradation</keyword>
<evidence type="ECO:0000256" key="7">
    <source>
        <dbReference type="ARBA" id="ARBA00023098"/>
    </source>
</evidence>
<dbReference type="EMBL" id="JAWXYG010000011">
    <property type="protein sequence ID" value="KAK4259843.1"/>
    <property type="molecule type" value="Genomic_DNA"/>
</dbReference>
<accession>A0AAE1J0L0</accession>
<comment type="similarity">
    <text evidence="2">Belongs to the 'GDSL' lipolytic enzyme family.</text>
</comment>
<protein>
    <recommendedName>
        <fullName evidence="11">GDSL esterase/lipase</fullName>
    </recommendedName>
</protein>
<evidence type="ECO:0000313" key="9">
    <source>
        <dbReference type="EMBL" id="KAK4259843.1"/>
    </source>
</evidence>
<dbReference type="GO" id="GO:0016042">
    <property type="term" value="P:lipid catabolic process"/>
    <property type="evidence" value="ECO:0007669"/>
    <property type="project" value="UniProtKB-KW"/>
</dbReference>
<reference evidence="9" key="1">
    <citation type="submission" date="2023-10" db="EMBL/GenBank/DDBJ databases">
        <title>Chromosome-level genome of the transformable northern wattle, Acacia crassicarpa.</title>
        <authorList>
            <person name="Massaro I."/>
            <person name="Sinha N.R."/>
            <person name="Poethig S."/>
            <person name="Leichty A.R."/>
        </authorList>
    </citation>
    <scope>NUCLEOTIDE SEQUENCE</scope>
    <source>
        <strain evidence="9">Acra3RX</strain>
        <tissue evidence="9">Leaf</tissue>
    </source>
</reference>
<dbReference type="GO" id="GO:0005576">
    <property type="term" value="C:extracellular region"/>
    <property type="evidence" value="ECO:0007669"/>
    <property type="project" value="UniProtKB-SubCell"/>
</dbReference>
<proteinExistence type="inferred from homology"/>
<keyword evidence="10" id="KW-1185">Reference proteome</keyword>
<evidence type="ECO:0000256" key="1">
    <source>
        <dbReference type="ARBA" id="ARBA00004613"/>
    </source>
</evidence>
<evidence type="ECO:0000256" key="6">
    <source>
        <dbReference type="ARBA" id="ARBA00022963"/>
    </source>
</evidence>
<evidence type="ECO:0000256" key="4">
    <source>
        <dbReference type="ARBA" id="ARBA00022729"/>
    </source>
</evidence>
<dbReference type="GO" id="GO:0016788">
    <property type="term" value="F:hydrolase activity, acting on ester bonds"/>
    <property type="evidence" value="ECO:0007669"/>
    <property type="project" value="InterPro"/>
</dbReference>
<dbReference type="PANTHER" id="PTHR45650">
    <property type="entry name" value="GDSL-LIKE LIPASE/ACYLHYDROLASE-RELATED"/>
    <property type="match status" value="1"/>
</dbReference>
<organism evidence="9 10">
    <name type="scientific">Acacia crassicarpa</name>
    <name type="common">northern wattle</name>
    <dbReference type="NCBI Taxonomy" id="499986"/>
    <lineage>
        <taxon>Eukaryota</taxon>
        <taxon>Viridiplantae</taxon>
        <taxon>Streptophyta</taxon>
        <taxon>Embryophyta</taxon>
        <taxon>Tracheophyta</taxon>
        <taxon>Spermatophyta</taxon>
        <taxon>Magnoliopsida</taxon>
        <taxon>eudicotyledons</taxon>
        <taxon>Gunneridae</taxon>
        <taxon>Pentapetalae</taxon>
        <taxon>rosids</taxon>
        <taxon>fabids</taxon>
        <taxon>Fabales</taxon>
        <taxon>Fabaceae</taxon>
        <taxon>Caesalpinioideae</taxon>
        <taxon>mimosoid clade</taxon>
        <taxon>Acacieae</taxon>
        <taxon>Acacia</taxon>
    </lineage>
</organism>
<keyword evidence="3" id="KW-0964">Secreted</keyword>